<protein>
    <recommendedName>
        <fullName evidence="2 3">Single-stranded DNA-binding protein</fullName>
    </recommendedName>
</protein>
<accession>A0ABY7T8J0</accession>
<dbReference type="EMBL" id="CP117167">
    <property type="protein sequence ID" value="WCT12549.1"/>
    <property type="molecule type" value="Genomic_DNA"/>
</dbReference>
<evidence type="ECO:0000256" key="3">
    <source>
        <dbReference type="RuleBase" id="RU000524"/>
    </source>
</evidence>
<dbReference type="SUPFAM" id="SSF50249">
    <property type="entry name" value="Nucleic acid-binding proteins"/>
    <property type="match status" value="1"/>
</dbReference>
<evidence type="ECO:0000256" key="1">
    <source>
        <dbReference type="ARBA" id="ARBA00023125"/>
    </source>
</evidence>
<organism evidence="4 5">
    <name type="scientific">Mucilaginibacter jinjuensis</name>
    <dbReference type="NCBI Taxonomy" id="1176721"/>
    <lineage>
        <taxon>Bacteria</taxon>
        <taxon>Pseudomonadati</taxon>
        <taxon>Bacteroidota</taxon>
        <taxon>Sphingobacteriia</taxon>
        <taxon>Sphingobacteriales</taxon>
        <taxon>Sphingobacteriaceae</taxon>
        <taxon>Mucilaginibacter</taxon>
    </lineage>
</organism>
<reference evidence="4 5" key="1">
    <citation type="submission" date="2023-02" db="EMBL/GenBank/DDBJ databases">
        <title>Genome sequence of Mucilaginibacter jinjuensis strain KACC 16571.</title>
        <authorList>
            <person name="Kim S."/>
            <person name="Heo J."/>
            <person name="Kwon S.-W."/>
        </authorList>
    </citation>
    <scope>NUCLEOTIDE SEQUENCE [LARGE SCALE GENOMIC DNA]</scope>
    <source>
        <strain evidence="4 5">KACC 16571</strain>
    </source>
</reference>
<evidence type="ECO:0000256" key="2">
    <source>
        <dbReference type="PIRNR" id="PIRNR002070"/>
    </source>
</evidence>
<dbReference type="PANTHER" id="PTHR10302:SF0">
    <property type="entry name" value="SINGLE-STRANDED DNA-BINDING PROTEIN, MITOCHONDRIAL"/>
    <property type="match status" value="1"/>
</dbReference>
<proteinExistence type="predicted"/>
<dbReference type="PANTHER" id="PTHR10302">
    <property type="entry name" value="SINGLE-STRANDED DNA-BINDING PROTEIN"/>
    <property type="match status" value="1"/>
</dbReference>
<dbReference type="Gene3D" id="2.40.50.140">
    <property type="entry name" value="Nucleic acid-binding proteins"/>
    <property type="match status" value="1"/>
</dbReference>
<keyword evidence="1 2" id="KW-0238">DNA-binding</keyword>
<dbReference type="PIRSF" id="PIRSF002070">
    <property type="entry name" value="SSB"/>
    <property type="match status" value="1"/>
</dbReference>
<dbReference type="InterPro" id="IPR000424">
    <property type="entry name" value="Primosome_PriB/ssb"/>
</dbReference>
<gene>
    <name evidence="4" type="ORF">PQO05_01215</name>
</gene>
<dbReference type="GO" id="GO:0003677">
    <property type="term" value="F:DNA binding"/>
    <property type="evidence" value="ECO:0007669"/>
    <property type="project" value="UniProtKB-KW"/>
</dbReference>
<dbReference type="CDD" id="cd04496">
    <property type="entry name" value="SSB_OBF"/>
    <property type="match status" value="1"/>
</dbReference>
<dbReference type="Proteomes" id="UP001216139">
    <property type="component" value="Chromosome"/>
</dbReference>
<dbReference type="PROSITE" id="PS50935">
    <property type="entry name" value="SSB"/>
    <property type="match status" value="1"/>
</dbReference>
<dbReference type="NCBIfam" id="TIGR00621">
    <property type="entry name" value="ssb"/>
    <property type="match status" value="1"/>
</dbReference>
<dbReference type="RefSeq" id="WP_273630815.1">
    <property type="nucleotide sequence ID" value="NZ_CP117167.1"/>
</dbReference>
<keyword evidence="5" id="KW-1185">Reference proteome</keyword>
<evidence type="ECO:0000313" key="5">
    <source>
        <dbReference type="Proteomes" id="UP001216139"/>
    </source>
</evidence>
<name>A0ABY7T8J0_9SPHI</name>
<dbReference type="Pfam" id="PF00436">
    <property type="entry name" value="SSB"/>
    <property type="match status" value="1"/>
</dbReference>
<sequence length="117" mass="13580">MLSNSGINKVFLVGYIGKEPRWHSANNEPKMLCFPMVTTEFIKKNGTSVEHVEWHQIKIPENFVEDETLLKKGQLVYVQGKIQTRQFTDEQQVKRYKTEILAQQVQLLNSTIESTLL</sequence>
<dbReference type="InterPro" id="IPR012340">
    <property type="entry name" value="NA-bd_OB-fold"/>
</dbReference>
<evidence type="ECO:0000313" key="4">
    <source>
        <dbReference type="EMBL" id="WCT12549.1"/>
    </source>
</evidence>
<dbReference type="InterPro" id="IPR011344">
    <property type="entry name" value="ssDNA-bd"/>
</dbReference>